<evidence type="ECO:0000259" key="3">
    <source>
        <dbReference type="PROSITE" id="PS50943"/>
    </source>
</evidence>
<organism evidence="4 5">
    <name type="scientific">Anaerofilum hominis</name>
    <dbReference type="NCBI Taxonomy" id="2763016"/>
    <lineage>
        <taxon>Bacteria</taxon>
        <taxon>Bacillati</taxon>
        <taxon>Bacillota</taxon>
        <taxon>Clostridia</taxon>
        <taxon>Eubacteriales</taxon>
        <taxon>Oscillospiraceae</taxon>
        <taxon>Anaerofilum</taxon>
    </lineage>
</organism>
<comment type="caution">
    <text evidence="4">The sequence shown here is derived from an EMBL/GenBank/DDBJ whole genome shotgun (WGS) entry which is preliminary data.</text>
</comment>
<feature type="transmembrane region" description="Helical" evidence="2">
    <location>
        <begin position="126"/>
        <end position="147"/>
    </location>
</feature>
<keyword evidence="1" id="KW-0238">DNA-binding</keyword>
<keyword evidence="2" id="KW-0812">Transmembrane</keyword>
<dbReference type="Gene3D" id="1.10.260.40">
    <property type="entry name" value="lambda repressor-like DNA-binding domains"/>
    <property type="match status" value="1"/>
</dbReference>
<feature type="domain" description="HTH cro/C1-type" evidence="3">
    <location>
        <begin position="11"/>
        <end position="65"/>
    </location>
</feature>
<dbReference type="SUPFAM" id="SSF47413">
    <property type="entry name" value="lambda repressor-like DNA-binding domains"/>
    <property type="match status" value="1"/>
</dbReference>
<feature type="transmembrane region" description="Helical" evidence="2">
    <location>
        <begin position="183"/>
        <end position="204"/>
    </location>
</feature>
<keyword evidence="5" id="KW-1185">Reference proteome</keyword>
<keyword evidence="2" id="KW-0472">Membrane</keyword>
<feature type="transmembrane region" description="Helical" evidence="2">
    <location>
        <begin position="210"/>
        <end position="230"/>
    </location>
</feature>
<proteinExistence type="predicted"/>
<evidence type="ECO:0000313" key="4">
    <source>
        <dbReference type="EMBL" id="MBC5581715.1"/>
    </source>
</evidence>
<name>A0A923IEC5_9FIRM</name>
<gene>
    <name evidence="4" type="ORF">H8S23_09365</name>
</gene>
<sequence>MLSETTFGERLLRLRREKGLSQEALAEMLDTTRQAVSKWENGQGMPEAEKLLVLSDVFGVPVDGLLRDGGSCEKTPGGSPGFYVSREKAESWLCYESAMTKRIGLGAFVLLLVPMLFLLLPGGGPLLGALCAAAAATGLGIVLAACLNDKEYQYRALKQNPLIFDPRYLTELRGRSEQMKKRYVRRILCSVGALFAGGAALAALRGHAGLLRACGAGYALVAAGAAVTLFHSFSMIDAYELLAENERWTGSLAYRLLWGRKKKPGAEQAGDR</sequence>
<dbReference type="SMART" id="SM00530">
    <property type="entry name" value="HTH_XRE"/>
    <property type="match status" value="1"/>
</dbReference>
<dbReference type="PANTHER" id="PTHR46558:SF13">
    <property type="entry name" value="HTH-TYPE TRANSCRIPTIONAL REGULATOR IMMR"/>
    <property type="match status" value="1"/>
</dbReference>
<dbReference type="AlphaFoldDB" id="A0A923IEC5"/>
<protein>
    <submittedName>
        <fullName evidence="4">Helix-turn-helix transcriptional regulator</fullName>
    </submittedName>
</protein>
<dbReference type="InterPro" id="IPR001387">
    <property type="entry name" value="Cro/C1-type_HTH"/>
</dbReference>
<feature type="transmembrane region" description="Helical" evidence="2">
    <location>
        <begin position="103"/>
        <end position="120"/>
    </location>
</feature>
<dbReference type="PROSITE" id="PS50943">
    <property type="entry name" value="HTH_CROC1"/>
    <property type="match status" value="1"/>
</dbReference>
<accession>A0A923IEC5</accession>
<evidence type="ECO:0000313" key="5">
    <source>
        <dbReference type="Proteomes" id="UP000659630"/>
    </source>
</evidence>
<dbReference type="EMBL" id="JACONZ010000003">
    <property type="protein sequence ID" value="MBC5581715.1"/>
    <property type="molecule type" value="Genomic_DNA"/>
</dbReference>
<dbReference type="Pfam" id="PF01381">
    <property type="entry name" value="HTH_3"/>
    <property type="match status" value="1"/>
</dbReference>
<reference evidence="4" key="1">
    <citation type="submission" date="2020-08" db="EMBL/GenBank/DDBJ databases">
        <title>Genome public.</title>
        <authorList>
            <person name="Liu C."/>
            <person name="Sun Q."/>
        </authorList>
    </citation>
    <scope>NUCLEOTIDE SEQUENCE</scope>
    <source>
        <strain evidence="4">BX8</strain>
    </source>
</reference>
<dbReference type="RefSeq" id="WP_186888080.1">
    <property type="nucleotide sequence ID" value="NZ_JACONZ010000003.1"/>
</dbReference>
<dbReference type="CDD" id="cd00093">
    <property type="entry name" value="HTH_XRE"/>
    <property type="match status" value="1"/>
</dbReference>
<keyword evidence="2" id="KW-1133">Transmembrane helix</keyword>
<evidence type="ECO:0000256" key="1">
    <source>
        <dbReference type="ARBA" id="ARBA00023125"/>
    </source>
</evidence>
<dbReference type="PANTHER" id="PTHR46558">
    <property type="entry name" value="TRACRIPTIONAL REGULATORY PROTEIN-RELATED-RELATED"/>
    <property type="match status" value="1"/>
</dbReference>
<dbReference type="GO" id="GO:0003677">
    <property type="term" value="F:DNA binding"/>
    <property type="evidence" value="ECO:0007669"/>
    <property type="project" value="UniProtKB-KW"/>
</dbReference>
<evidence type="ECO:0000256" key="2">
    <source>
        <dbReference type="SAM" id="Phobius"/>
    </source>
</evidence>
<dbReference type="InterPro" id="IPR010982">
    <property type="entry name" value="Lambda_DNA-bd_dom_sf"/>
</dbReference>
<dbReference type="Proteomes" id="UP000659630">
    <property type="component" value="Unassembled WGS sequence"/>
</dbReference>